<sequence>MTNAMTSFKNWLGRTALAGALSLGALSLGAAGCGSYEDSGIGSEDDPRFDAGNEPNPGEPVPSLGEAEQALIAHDVAAARAMYQERLELNPADGDAAAGRAICDLLLVPGMVEVGRLLTESLGAAEPLNAADVIYGNEGLLYWASRGARWADDGQYQGIRSLLAPELPWELEELTSITRFVEGLDEPGDTLARHLVSIANALGGLDAQLQVAIDDPDFVRFYVPGEVFHDPSLSLTLGRAELATIQAALQVVRAALYALSAYEHRWTLEGAFGAWRQDVNLDDERYVAGYTPTDYTVSYLDARLFRRVAQPDRLQASRTSLREALSRARDALRMGLTSEVQTTLRWEQPTVENIQRIDELFSALTGALYEPTALPYSDPAVVLNLSPFFEGGRTLPPEMSWMVRTEDPTRLDEGQAIGEGFLWESNPEALDVVLRQGVVEGVRAQENVNVDLGEGGLGGFIEALAGAYVEAVQDVYFTTR</sequence>
<name>A0ABY0CTT8_9DELT</name>
<reference evidence="3 4" key="1">
    <citation type="submission" date="2019-01" db="EMBL/GenBank/DDBJ databases">
        <title>Lujinxingia litoralis gen. nov., sp. nov. and Lujinxingia sediminis gen. nov., sp. nov., new members in the order Bradymonadales, isolated from coastal sediment.</title>
        <authorList>
            <person name="Li C.-M."/>
        </authorList>
    </citation>
    <scope>NUCLEOTIDE SEQUENCE [LARGE SCALE GENOMIC DNA]</scope>
    <source>
        <strain evidence="3 4">SEH01</strain>
    </source>
</reference>
<comment type="caution">
    <text evidence="3">The sequence shown here is derived from an EMBL/GenBank/DDBJ whole genome shotgun (WGS) entry which is preliminary data.</text>
</comment>
<evidence type="ECO:0000313" key="3">
    <source>
        <dbReference type="EMBL" id="RVU45739.1"/>
    </source>
</evidence>
<proteinExistence type="predicted"/>
<protein>
    <submittedName>
        <fullName evidence="3">Uncharacterized protein</fullName>
    </submittedName>
</protein>
<keyword evidence="4" id="KW-1185">Reference proteome</keyword>
<dbReference type="RefSeq" id="WP_127779938.1">
    <property type="nucleotide sequence ID" value="NZ_SADD01000003.1"/>
</dbReference>
<evidence type="ECO:0000256" key="1">
    <source>
        <dbReference type="SAM" id="MobiDB-lite"/>
    </source>
</evidence>
<evidence type="ECO:0000256" key="2">
    <source>
        <dbReference type="SAM" id="SignalP"/>
    </source>
</evidence>
<dbReference type="Proteomes" id="UP000282926">
    <property type="component" value="Unassembled WGS sequence"/>
</dbReference>
<feature type="chain" id="PRO_5045109290" evidence="2">
    <location>
        <begin position="31"/>
        <end position="480"/>
    </location>
</feature>
<feature type="region of interest" description="Disordered" evidence="1">
    <location>
        <begin position="37"/>
        <end position="63"/>
    </location>
</feature>
<dbReference type="EMBL" id="SADD01000003">
    <property type="protein sequence ID" value="RVU45739.1"/>
    <property type="molecule type" value="Genomic_DNA"/>
</dbReference>
<organism evidence="3 4">
    <name type="scientific">Lujinxingia sediminis</name>
    <dbReference type="NCBI Taxonomy" id="2480984"/>
    <lineage>
        <taxon>Bacteria</taxon>
        <taxon>Deltaproteobacteria</taxon>
        <taxon>Bradymonadales</taxon>
        <taxon>Lujinxingiaceae</taxon>
        <taxon>Lujinxingia</taxon>
    </lineage>
</organism>
<accession>A0ABY0CTT8</accession>
<evidence type="ECO:0000313" key="4">
    <source>
        <dbReference type="Proteomes" id="UP000282926"/>
    </source>
</evidence>
<gene>
    <name evidence="3" type="ORF">EA187_08205</name>
</gene>
<keyword evidence="2" id="KW-0732">Signal</keyword>
<feature type="signal peptide" evidence="2">
    <location>
        <begin position="1"/>
        <end position="30"/>
    </location>
</feature>